<evidence type="ECO:0000313" key="6">
    <source>
        <dbReference type="EMBL" id="KAF7489294.1"/>
    </source>
</evidence>
<dbReference type="GO" id="GO:0050290">
    <property type="term" value="F:sphingomyelin phosphodiesterase D activity"/>
    <property type="evidence" value="ECO:0007669"/>
    <property type="project" value="InterPro"/>
</dbReference>
<gene>
    <name evidence="6" type="ORF">SSS_5153</name>
</gene>
<dbReference type="AlphaFoldDB" id="A0A834R1I4"/>
<dbReference type="PANTHER" id="PTHR12988">
    <property type="entry name" value="SPHINGOMYELIN PHOSPHODIESTERASE 4"/>
    <property type="match status" value="1"/>
</dbReference>
<proteinExistence type="predicted"/>
<reference evidence="7" key="3">
    <citation type="submission" date="2022-06" db="UniProtKB">
        <authorList>
            <consortium name="EnsemblMetazoa"/>
        </authorList>
    </citation>
    <scope>IDENTIFICATION</scope>
</reference>
<evidence type="ECO:0000256" key="5">
    <source>
        <dbReference type="SAM" id="Phobius"/>
    </source>
</evidence>
<dbReference type="Proteomes" id="UP000070412">
    <property type="component" value="Unassembled WGS sequence"/>
</dbReference>
<sequence>MMTDNRIGSIDDHSNVSPLPIRFENALKESNLVSKCLALQNIIIDLISKNDKDLQHYFVLLVENIFSCDVKNVTLDSSNWKLRSLSKNRKNDEFEYVYNFLSNDGIMFRLINFLMDDYNRFEFPVSNLPFSPKFPSASFNSAIYSNRLSRSTYLDLNAFEFYLFHFASFITKDSSCYMPQLNSSSSNIESINILYYSLLENYLESFIPIQQEKYIDSQFKGCNQNLPKDHQTSLWKSLSLTTTNFLYLSANESNLSINFDNASQNASPLLQSQPKHPSESNSKFFSLNKTQKTLNNLSQNLHSNSRDSIGSAHYKCEITLAIFFETWINHTSNSSQNDIRLSSIVTKSFSITIEHIRVVRILIKHLHYFVNSSLHKFLDSCSENLIQYNSGGLISSNLNDPLDEFRKHLWTARYPIQANLFAFFRMIMDRWPNDASFRVPLETWLSYIQPWRYALQRKLGNDPNVENLSDRPEFRKFLNDNIFFYTVIYRQIIERMSKQLNLCYSNNSLLIYRVAKVFAQMPLKVWIKEAEANTFSNLDFNTSIGSNMNRFSSHHSTHFINRPQIISSAHIGLESSSMADLNQLASLNYVSLFSLSFRNQIIDLLSKISMTYNTLDITINSPNQKKFMQSKSKFFLFDFITNIFSTSNEESDGLSNQKSDIEKIKNYLSASIEYLADFFDLPQQAIDTIFKNARKNAQLRTVPDERNNNENTSIFEIIDGIPKLTNLGRLKILNGSIKLENLPMIIEGNPDEQPIRSYEINFLVNILQFLSMRINQKFQNTFEKFYNNENYVCRLIARNILAEPVSFVNYEKQQNNLQSAIKIEHLPPRMNLRFAASSKFLFNSFILSLICIMFYSMNSILAFLILIIITSMISFIYNLSI</sequence>
<dbReference type="Pfam" id="PF14724">
    <property type="entry name" value="mit_SMPDase"/>
    <property type="match status" value="1"/>
</dbReference>
<reference evidence="6" key="2">
    <citation type="submission" date="2020-01" db="EMBL/GenBank/DDBJ databases">
        <authorList>
            <person name="Korhonen P.K.K."/>
            <person name="Guangxu M.G."/>
            <person name="Wang T.W."/>
            <person name="Stroehlein A.J.S."/>
            <person name="Young N.D."/>
            <person name="Ang C.-S.A."/>
            <person name="Fernando D.W.F."/>
            <person name="Lu H.L."/>
            <person name="Taylor S.T."/>
            <person name="Ehtesham M.E.M."/>
            <person name="Najaraj S.H.N."/>
            <person name="Harsha G.H.G."/>
            <person name="Madugundu A.M."/>
            <person name="Renuse S.R."/>
            <person name="Holt D.H."/>
            <person name="Pandey A.P."/>
            <person name="Papenfuss A.P."/>
            <person name="Gasser R.B.G."/>
            <person name="Fischer K.F."/>
        </authorList>
    </citation>
    <scope>NUCLEOTIDE SEQUENCE</scope>
    <source>
        <strain evidence="6">SSS_KF_BRIS2020</strain>
    </source>
</reference>
<dbReference type="OrthoDB" id="10251508at2759"/>
<keyword evidence="3 5" id="KW-1133">Transmembrane helix</keyword>
<dbReference type="GO" id="GO:0006685">
    <property type="term" value="P:sphingomyelin catabolic process"/>
    <property type="evidence" value="ECO:0007669"/>
    <property type="project" value="TreeGrafter"/>
</dbReference>
<name>A0A834R1I4_SARSC</name>
<dbReference type="InterPro" id="IPR024129">
    <property type="entry name" value="Sphingomy_SMPD4"/>
</dbReference>
<organism evidence="6">
    <name type="scientific">Sarcoptes scabiei</name>
    <name type="common">Itch mite</name>
    <name type="synonym">Acarus scabiei</name>
    <dbReference type="NCBI Taxonomy" id="52283"/>
    <lineage>
        <taxon>Eukaryota</taxon>
        <taxon>Metazoa</taxon>
        <taxon>Ecdysozoa</taxon>
        <taxon>Arthropoda</taxon>
        <taxon>Chelicerata</taxon>
        <taxon>Arachnida</taxon>
        <taxon>Acari</taxon>
        <taxon>Acariformes</taxon>
        <taxon>Sarcoptiformes</taxon>
        <taxon>Astigmata</taxon>
        <taxon>Psoroptidia</taxon>
        <taxon>Sarcoptoidea</taxon>
        <taxon>Sarcoptidae</taxon>
        <taxon>Sarcoptinae</taxon>
        <taxon>Sarcoptes</taxon>
    </lineage>
</organism>
<evidence type="ECO:0000313" key="7">
    <source>
        <dbReference type="EnsemblMetazoa" id="KAF7489294.1"/>
    </source>
</evidence>
<evidence type="ECO:0000256" key="2">
    <source>
        <dbReference type="ARBA" id="ARBA00022692"/>
    </source>
</evidence>
<dbReference type="EMBL" id="WVUK01000065">
    <property type="protein sequence ID" value="KAF7489294.1"/>
    <property type="molecule type" value="Genomic_DNA"/>
</dbReference>
<dbReference type="GO" id="GO:0016020">
    <property type="term" value="C:membrane"/>
    <property type="evidence" value="ECO:0007669"/>
    <property type="project" value="UniProtKB-SubCell"/>
</dbReference>
<keyword evidence="8" id="KW-1185">Reference proteome</keyword>
<evidence type="ECO:0000256" key="3">
    <source>
        <dbReference type="ARBA" id="ARBA00022989"/>
    </source>
</evidence>
<reference evidence="8" key="1">
    <citation type="journal article" date="2020" name="PLoS Negl. Trop. Dis.">
        <title>High-quality nuclear genome for Sarcoptes scabiei-A critical resource for a neglected parasite.</title>
        <authorList>
            <person name="Korhonen P.K."/>
            <person name="Gasser R.B."/>
            <person name="Ma G."/>
            <person name="Wang T."/>
            <person name="Stroehlein A.J."/>
            <person name="Young N.D."/>
            <person name="Ang C.S."/>
            <person name="Fernando D.D."/>
            <person name="Lu H.C."/>
            <person name="Taylor S."/>
            <person name="Reynolds S.L."/>
            <person name="Mofiz E."/>
            <person name="Najaraj S.H."/>
            <person name="Gowda H."/>
            <person name="Madugundu A."/>
            <person name="Renuse S."/>
            <person name="Holt D."/>
            <person name="Pandey A."/>
            <person name="Papenfuss A.T."/>
            <person name="Fischer K."/>
        </authorList>
    </citation>
    <scope>NUCLEOTIDE SEQUENCE [LARGE SCALE GENOMIC DNA]</scope>
</reference>
<dbReference type="GO" id="GO:0046475">
    <property type="term" value="P:glycerophospholipid catabolic process"/>
    <property type="evidence" value="ECO:0007669"/>
    <property type="project" value="TreeGrafter"/>
</dbReference>
<accession>A0A834R1I4</accession>
<evidence type="ECO:0000313" key="8">
    <source>
        <dbReference type="Proteomes" id="UP000070412"/>
    </source>
</evidence>
<evidence type="ECO:0000256" key="1">
    <source>
        <dbReference type="ARBA" id="ARBA00004167"/>
    </source>
</evidence>
<feature type="transmembrane region" description="Helical" evidence="5">
    <location>
        <begin position="861"/>
        <end position="879"/>
    </location>
</feature>
<dbReference type="EnsemblMetazoa" id="SSS_5153s_mrna">
    <property type="protein sequence ID" value="KAF7489294.1"/>
    <property type="gene ID" value="SSS_5153"/>
</dbReference>
<comment type="subcellular location">
    <subcellularLocation>
        <location evidence="1">Membrane</location>
        <topology evidence="1">Single-pass membrane protein</topology>
    </subcellularLocation>
</comment>
<evidence type="ECO:0000256" key="4">
    <source>
        <dbReference type="ARBA" id="ARBA00023136"/>
    </source>
</evidence>
<dbReference type="PANTHER" id="PTHR12988:SF6">
    <property type="entry name" value="SPHINGOMYELIN PHOSPHODIESTERASE 4"/>
    <property type="match status" value="1"/>
</dbReference>
<protein>
    <submittedName>
        <fullName evidence="6">Sphingomyelin phosphodiesterase 4</fullName>
    </submittedName>
</protein>
<keyword evidence="2 5" id="KW-0812">Transmembrane</keyword>
<dbReference type="GO" id="GO:0046513">
    <property type="term" value="P:ceramide biosynthetic process"/>
    <property type="evidence" value="ECO:0007669"/>
    <property type="project" value="TreeGrafter"/>
</dbReference>
<keyword evidence="4 5" id="KW-0472">Membrane</keyword>